<dbReference type="Proteomes" id="UP000600918">
    <property type="component" value="Unassembled WGS sequence"/>
</dbReference>
<name>A0A834U9J6_VESPE</name>
<gene>
    <name evidence="1" type="ORF">H0235_009115</name>
</gene>
<dbReference type="AlphaFoldDB" id="A0A834U9J6"/>
<evidence type="ECO:0000313" key="2">
    <source>
        <dbReference type="Proteomes" id="UP000600918"/>
    </source>
</evidence>
<accession>A0A834U9J6</accession>
<dbReference type="EMBL" id="JACSDY010000007">
    <property type="protein sequence ID" value="KAF7423832.1"/>
    <property type="molecule type" value="Genomic_DNA"/>
</dbReference>
<reference evidence="1" key="1">
    <citation type="journal article" date="2020" name="G3 (Bethesda)">
        <title>High-Quality Assemblies for Three Invasive Social Wasps from the &lt;i&gt;Vespula&lt;/i&gt; Genus.</title>
        <authorList>
            <person name="Harrop T.W.R."/>
            <person name="Guhlin J."/>
            <person name="McLaughlin G.M."/>
            <person name="Permina E."/>
            <person name="Stockwell P."/>
            <person name="Gilligan J."/>
            <person name="Le Lec M.F."/>
            <person name="Gruber M.A.M."/>
            <person name="Quinn O."/>
            <person name="Lovegrove M."/>
            <person name="Duncan E.J."/>
            <person name="Remnant E.J."/>
            <person name="Van Eeckhoven J."/>
            <person name="Graham B."/>
            <person name="Knapp R.A."/>
            <person name="Langford K.W."/>
            <person name="Kronenberg Z."/>
            <person name="Press M.O."/>
            <person name="Eacker S.M."/>
            <person name="Wilson-Rankin E.E."/>
            <person name="Purcell J."/>
            <person name="Lester P.J."/>
            <person name="Dearden P.K."/>
        </authorList>
    </citation>
    <scope>NUCLEOTIDE SEQUENCE</scope>
    <source>
        <strain evidence="1">Volc-1</strain>
    </source>
</reference>
<organism evidence="1 2">
    <name type="scientific">Vespula pensylvanica</name>
    <name type="common">Western yellow jacket</name>
    <name type="synonym">Wasp</name>
    <dbReference type="NCBI Taxonomy" id="30213"/>
    <lineage>
        <taxon>Eukaryota</taxon>
        <taxon>Metazoa</taxon>
        <taxon>Ecdysozoa</taxon>
        <taxon>Arthropoda</taxon>
        <taxon>Hexapoda</taxon>
        <taxon>Insecta</taxon>
        <taxon>Pterygota</taxon>
        <taxon>Neoptera</taxon>
        <taxon>Endopterygota</taxon>
        <taxon>Hymenoptera</taxon>
        <taxon>Apocrita</taxon>
        <taxon>Aculeata</taxon>
        <taxon>Vespoidea</taxon>
        <taxon>Vespidae</taxon>
        <taxon>Vespinae</taxon>
        <taxon>Vespula</taxon>
    </lineage>
</organism>
<proteinExistence type="predicted"/>
<evidence type="ECO:0000313" key="1">
    <source>
        <dbReference type="EMBL" id="KAF7423832.1"/>
    </source>
</evidence>
<protein>
    <submittedName>
        <fullName evidence="1">Uncharacterized protein</fullName>
    </submittedName>
</protein>
<keyword evidence="2" id="KW-1185">Reference proteome</keyword>
<sequence length="124" mass="14004">MTQITGIVSFTRILGTEDLIDIRKFTFRAHRPELPNLSTSVPKVNLSRFRTSVKSFPALRACKFPPAWFRSSRRSLLAIDLFQPTDCNFETQPYVAVSEKETFSSSKVTAYVNIAPCVEDALTL</sequence>
<comment type="caution">
    <text evidence="1">The sequence shown here is derived from an EMBL/GenBank/DDBJ whole genome shotgun (WGS) entry which is preliminary data.</text>
</comment>